<organism evidence="2 3">
    <name type="scientific">Lojkania enalia</name>
    <dbReference type="NCBI Taxonomy" id="147567"/>
    <lineage>
        <taxon>Eukaryota</taxon>
        <taxon>Fungi</taxon>
        <taxon>Dikarya</taxon>
        <taxon>Ascomycota</taxon>
        <taxon>Pezizomycotina</taxon>
        <taxon>Dothideomycetes</taxon>
        <taxon>Pleosporomycetidae</taxon>
        <taxon>Pleosporales</taxon>
        <taxon>Pleosporales incertae sedis</taxon>
        <taxon>Lojkania</taxon>
    </lineage>
</organism>
<comment type="caution">
    <text evidence="2">The sequence shown here is derived from an EMBL/GenBank/DDBJ whole genome shotgun (WGS) entry which is preliminary data.</text>
</comment>
<evidence type="ECO:0000256" key="1">
    <source>
        <dbReference type="SAM" id="MobiDB-lite"/>
    </source>
</evidence>
<evidence type="ECO:0000313" key="2">
    <source>
        <dbReference type="EMBL" id="KAF2265718.1"/>
    </source>
</evidence>
<protein>
    <submittedName>
        <fullName evidence="2">Uncharacterized protein</fullName>
    </submittedName>
</protein>
<dbReference type="Proteomes" id="UP000800093">
    <property type="component" value="Unassembled WGS sequence"/>
</dbReference>
<keyword evidence="3" id="KW-1185">Reference proteome</keyword>
<accession>A0A9P4KBP7</accession>
<feature type="region of interest" description="Disordered" evidence="1">
    <location>
        <begin position="99"/>
        <end position="129"/>
    </location>
</feature>
<feature type="compositionally biased region" description="Polar residues" evidence="1">
    <location>
        <begin position="99"/>
        <end position="108"/>
    </location>
</feature>
<reference evidence="3" key="1">
    <citation type="journal article" date="2020" name="Stud. Mycol.">
        <title>101 Dothideomycetes genomes: A test case for predicting lifestyles and emergence of pathogens.</title>
        <authorList>
            <person name="Haridas S."/>
            <person name="Albert R."/>
            <person name="Binder M."/>
            <person name="Bloem J."/>
            <person name="LaButti K."/>
            <person name="Salamov A."/>
            <person name="Andreopoulos B."/>
            <person name="Baker S."/>
            <person name="Barry K."/>
            <person name="Bills G."/>
            <person name="Bluhm B."/>
            <person name="Cannon C."/>
            <person name="Castanera R."/>
            <person name="Culley D."/>
            <person name="Daum C."/>
            <person name="Ezra D."/>
            <person name="Gonzalez J."/>
            <person name="Henrissat B."/>
            <person name="Kuo A."/>
            <person name="Liang C."/>
            <person name="Lipzen A."/>
            <person name="Lutzoni F."/>
            <person name="Magnuson J."/>
            <person name="Mondo S."/>
            <person name="Nolan M."/>
            <person name="Ohm R."/>
            <person name="Pangilinan J."/>
            <person name="Park H.-J."/>
            <person name="Ramirez L."/>
            <person name="Alfaro M."/>
            <person name="Sun H."/>
            <person name="Tritt A."/>
            <person name="Yoshinaga Y."/>
            <person name="Zwiers L.-H."/>
            <person name="Turgeon B."/>
            <person name="Goodwin S."/>
            <person name="Spatafora J."/>
            <person name="Crous P."/>
            <person name="Grigoriev I."/>
        </authorList>
    </citation>
    <scope>NUCLEOTIDE SEQUENCE [LARGE SCALE GENOMIC DNA]</scope>
    <source>
        <strain evidence="3">CBS 304.66</strain>
    </source>
</reference>
<gene>
    <name evidence="2" type="ORF">CC78DRAFT_578883</name>
</gene>
<dbReference type="EMBL" id="ML986603">
    <property type="protein sequence ID" value="KAF2265718.1"/>
    <property type="molecule type" value="Genomic_DNA"/>
</dbReference>
<sequence>MAGLRTALQDTSLDMGLGCCVCGRSGQSRLTRWDRVDTFVAFAILDAFRRHTVLAKQKGQGSRLQRRRRRGEEDLNHEAVDIKARLLCEDGEVRTAVSSTPSTCIQTQRRPKQLSLHHPPDHQEPFPGLKPTPAPHDFWCWANGRRERRRAKEYKSVHASKGSTSVTRYACTLVRNLISSLRSPQCSSADLFEVRFRFESSTIFQKRYSSRAVDAIAGGTEEQWRRKAVLHMGTAALQQQPAQAIRHRLVDHEGHSPSIHRISFPRRYRAPIHSILRKTLSLFRHVEQRWS</sequence>
<evidence type="ECO:0000313" key="3">
    <source>
        <dbReference type="Proteomes" id="UP000800093"/>
    </source>
</evidence>
<dbReference type="AlphaFoldDB" id="A0A9P4KBP7"/>
<name>A0A9P4KBP7_9PLEO</name>
<proteinExistence type="predicted"/>